<dbReference type="InterPro" id="IPR054058">
    <property type="entry name" value="HTH_67"/>
</dbReference>
<accession>A0A0B5EMA8</accession>
<evidence type="ECO:0000313" key="2">
    <source>
        <dbReference type="Proteomes" id="UP000031523"/>
    </source>
</evidence>
<dbReference type="Proteomes" id="UP000031523">
    <property type="component" value="Chromosome"/>
</dbReference>
<reference evidence="1 2" key="1">
    <citation type="submission" date="2015-01" db="EMBL/GenBank/DDBJ databases">
        <title>Enhanced salinomycin production by adjusting the supply of polyketide extender units in Streptomyce albus DSM 41398.</title>
        <authorList>
            <person name="Lu C."/>
        </authorList>
    </citation>
    <scope>NUCLEOTIDE SEQUENCE [LARGE SCALE GENOMIC DNA]</scope>
    <source>
        <strain evidence="2">ATCC 21838 / DSM 41398 / FERM P-419 / JCM 4703 / NBRC 107858</strain>
    </source>
</reference>
<dbReference type="AlphaFoldDB" id="A0A0B5EMA8"/>
<dbReference type="Pfam" id="PF21863">
    <property type="entry name" value="HTH_67"/>
    <property type="match status" value="1"/>
</dbReference>
<proteinExistence type="predicted"/>
<gene>
    <name evidence="1" type="ORF">SLNWT_0114</name>
</gene>
<name>A0A0B5EMA8_STRA4</name>
<evidence type="ECO:0008006" key="3">
    <source>
        <dbReference type="Google" id="ProtNLM"/>
    </source>
</evidence>
<evidence type="ECO:0000313" key="1">
    <source>
        <dbReference type="EMBL" id="AJE80490.1"/>
    </source>
</evidence>
<protein>
    <recommendedName>
        <fullName evidence="3">SalK</fullName>
    </recommendedName>
</protein>
<dbReference type="KEGG" id="sals:SLNWT_0114"/>
<keyword evidence="2" id="KW-1185">Reference proteome</keyword>
<dbReference type="EMBL" id="CP010519">
    <property type="protein sequence ID" value="AJE80490.1"/>
    <property type="molecule type" value="Genomic_DNA"/>
</dbReference>
<sequence>MTTVTPREARRCYNAHHPVHAAYYFAPEHDAHYARLGLAPGPMAYLAGRAAPLGPCTPGVVSAAFYTFHPALVARLLPQAWRAAPPERILRTRLDIVDACLTRLLGPQAVRSAEMAEAAELALAAAEACAHPGRPLATANADLPTPAPAHLALWHATTLLREHRGAGHISALMSAELDGLEALVTHTATGTSWRPAFLQRTRGWSVQEWADARARLCEKGLLGADGDLTDRGTELRRALEADTDRLDAAPYRHLGPARTARLTELATAFTKVVLAGGGMPLRDIGRT</sequence>
<organism evidence="1 2">
    <name type="scientific">Streptomyces albus (strain ATCC 21838 / DSM 41398 / FERM P-419 / JCM 4703 / NBRC 107858)</name>
    <dbReference type="NCBI Taxonomy" id="1081613"/>
    <lineage>
        <taxon>Bacteria</taxon>
        <taxon>Bacillati</taxon>
        <taxon>Actinomycetota</taxon>
        <taxon>Actinomycetes</taxon>
        <taxon>Kitasatosporales</taxon>
        <taxon>Streptomycetaceae</taxon>
        <taxon>Streptomyces</taxon>
    </lineage>
</organism>
<dbReference type="NCBIfam" id="NF047719">
    <property type="entry name" value="SCO6745_fam_HTH"/>
    <property type="match status" value="1"/>
</dbReference>